<name>A0A8J6NDV8_9BACT</name>
<evidence type="ECO:0000313" key="2">
    <source>
        <dbReference type="Proteomes" id="UP000614424"/>
    </source>
</evidence>
<dbReference type="EMBL" id="JACNJZ010000095">
    <property type="protein sequence ID" value="MBC8317642.1"/>
    <property type="molecule type" value="Genomic_DNA"/>
</dbReference>
<protein>
    <submittedName>
        <fullName evidence="1">Uncharacterized protein</fullName>
    </submittedName>
</protein>
<gene>
    <name evidence="1" type="ORF">H8E41_07020</name>
</gene>
<comment type="caution">
    <text evidence="1">The sequence shown here is derived from an EMBL/GenBank/DDBJ whole genome shotgun (WGS) entry which is preliminary data.</text>
</comment>
<dbReference type="AlphaFoldDB" id="A0A8J6NDV8"/>
<accession>A0A8J6NDV8</accession>
<dbReference type="Proteomes" id="UP000614424">
    <property type="component" value="Unassembled WGS sequence"/>
</dbReference>
<organism evidence="1 2">
    <name type="scientific">Candidatus Desulfobia pelagia</name>
    <dbReference type="NCBI Taxonomy" id="2841692"/>
    <lineage>
        <taxon>Bacteria</taxon>
        <taxon>Pseudomonadati</taxon>
        <taxon>Thermodesulfobacteriota</taxon>
        <taxon>Desulfobulbia</taxon>
        <taxon>Desulfobulbales</taxon>
        <taxon>Desulfobulbaceae</taxon>
        <taxon>Candidatus Desulfobia</taxon>
    </lineage>
</organism>
<sequence length="166" mass="18686">MGISVFHDFLVKSPDFSCARLQVDNFLKKTTLIRYASVCCDESSSCSAEEPEFWDRLERGIAENRKRVSSLIGELELCGHSSLHDLASFKQGFESKILHTVTHMLDGFIGVDSACYNLIEDSHWLKDSLRKEILAHPKQYWLVHVVAGGLQEAVLHETPIAAIPEK</sequence>
<reference evidence="1 2" key="1">
    <citation type="submission" date="2020-08" db="EMBL/GenBank/DDBJ databases">
        <title>Bridging the membrane lipid divide: bacteria of the FCB group superphylum have the potential to synthesize archaeal ether lipids.</title>
        <authorList>
            <person name="Villanueva L."/>
            <person name="Von Meijenfeldt F.A.B."/>
            <person name="Westbye A.B."/>
            <person name="Yadav S."/>
            <person name="Hopmans E.C."/>
            <person name="Dutilh B.E."/>
            <person name="Sinninghe Damste J.S."/>
        </authorList>
    </citation>
    <scope>NUCLEOTIDE SEQUENCE [LARGE SCALE GENOMIC DNA]</scope>
    <source>
        <strain evidence="1">NIOZ-UU47</strain>
    </source>
</reference>
<evidence type="ECO:0000313" key="1">
    <source>
        <dbReference type="EMBL" id="MBC8317642.1"/>
    </source>
</evidence>
<proteinExistence type="predicted"/>